<keyword evidence="3" id="KW-1185">Reference proteome</keyword>
<sequence length="251" mass="28183">MKSPCPTSDVLSNVLDQHELVKPMYLLSLCYSEQFIEFARLILDKAVGLEFVNLDYYLALKYLKKRSLKSGVIVANTTAPVEKAREELDKAMESYIASFEKKRLGNINRVVKNALRSILKTPGESEKTVIKYIADHLEHALRNIRRQWNERWRDYIVSIDESISSSNTGATARPNTDSQVSISTHSITSRSVDGHGSDHFEIDTKQTSKNGSKNGKSDEYHAPSNPPADVSSHTSPIHYTANVESPRLTCL</sequence>
<reference evidence="2 3" key="1">
    <citation type="journal article" date="2014" name="Genome Biol. Evol.">
        <title>The genome of the myxosporean Thelohanellus kitauei shows adaptations to nutrient acquisition within its fish host.</title>
        <authorList>
            <person name="Yang Y."/>
            <person name="Xiong J."/>
            <person name="Zhou Z."/>
            <person name="Huo F."/>
            <person name="Miao W."/>
            <person name="Ran C."/>
            <person name="Liu Y."/>
            <person name="Zhang J."/>
            <person name="Feng J."/>
            <person name="Wang M."/>
            <person name="Wang M."/>
            <person name="Wang L."/>
            <person name="Yao B."/>
        </authorList>
    </citation>
    <scope>NUCLEOTIDE SEQUENCE [LARGE SCALE GENOMIC DNA]</scope>
    <source>
        <strain evidence="2">Wuqing</strain>
    </source>
</reference>
<evidence type="ECO:0000256" key="1">
    <source>
        <dbReference type="SAM" id="MobiDB-lite"/>
    </source>
</evidence>
<feature type="region of interest" description="Disordered" evidence="1">
    <location>
        <begin position="165"/>
        <end position="251"/>
    </location>
</feature>
<feature type="compositionally biased region" description="Basic and acidic residues" evidence="1">
    <location>
        <begin position="192"/>
        <end position="206"/>
    </location>
</feature>
<evidence type="ECO:0000313" key="3">
    <source>
        <dbReference type="Proteomes" id="UP000031668"/>
    </source>
</evidence>
<organism evidence="2 3">
    <name type="scientific">Thelohanellus kitauei</name>
    <name type="common">Myxosporean</name>
    <dbReference type="NCBI Taxonomy" id="669202"/>
    <lineage>
        <taxon>Eukaryota</taxon>
        <taxon>Metazoa</taxon>
        <taxon>Cnidaria</taxon>
        <taxon>Myxozoa</taxon>
        <taxon>Myxosporea</taxon>
        <taxon>Bivalvulida</taxon>
        <taxon>Platysporina</taxon>
        <taxon>Myxobolidae</taxon>
        <taxon>Thelohanellus</taxon>
    </lineage>
</organism>
<dbReference type="Proteomes" id="UP000031668">
    <property type="component" value="Unassembled WGS sequence"/>
</dbReference>
<comment type="caution">
    <text evidence="2">The sequence shown here is derived from an EMBL/GenBank/DDBJ whole genome shotgun (WGS) entry which is preliminary data.</text>
</comment>
<proteinExistence type="predicted"/>
<evidence type="ECO:0000313" key="2">
    <source>
        <dbReference type="EMBL" id="KII71164.1"/>
    </source>
</evidence>
<dbReference type="AlphaFoldDB" id="A0A0C2J062"/>
<dbReference type="EMBL" id="JWZT01001836">
    <property type="protein sequence ID" value="KII71164.1"/>
    <property type="molecule type" value="Genomic_DNA"/>
</dbReference>
<name>A0A0C2J062_THEKT</name>
<gene>
    <name evidence="2" type="ORF">RF11_09184</name>
</gene>
<accession>A0A0C2J062</accession>
<protein>
    <submittedName>
        <fullName evidence="2">Uncharacterized protein</fullName>
    </submittedName>
</protein>
<feature type="compositionally biased region" description="Polar residues" evidence="1">
    <location>
        <begin position="165"/>
        <end position="191"/>
    </location>
</feature>